<evidence type="ECO:0000256" key="1">
    <source>
        <dbReference type="ARBA" id="ARBA00005336"/>
    </source>
</evidence>
<dbReference type="SUPFAM" id="SSF51445">
    <property type="entry name" value="(Trans)glycosidases"/>
    <property type="match status" value="1"/>
</dbReference>
<dbReference type="InterPro" id="IPR002772">
    <property type="entry name" value="Glyco_hydro_3_C"/>
</dbReference>
<dbReference type="InterPro" id="IPR001764">
    <property type="entry name" value="Glyco_hydro_3_N"/>
</dbReference>
<dbReference type="SUPFAM" id="SSF52279">
    <property type="entry name" value="Beta-D-glucan exohydrolase, C-terminal domain"/>
    <property type="match status" value="1"/>
</dbReference>
<reference evidence="7 8" key="1">
    <citation type="submission" date="2012-12" db="EMBL/GenBank/DDBJ databases">
        <title>Whole genome shotgun sequence of Gordonia aichiensis NBRC 108223.</title>
        <authorList>
            <person name="Isaki-Nakamura S."/>
            <person name="Hosoyama A."/>
            <person name="Tsuchikane K."/>
            <person name="Ando Y."/>
            <person name="Baba S."/>
            <person name="Ohji S."/>
            <person name="Hamada M."/>
            <person name="Tamura T."/>
            <person name="Yamazoe A."/>
            <person name="Yamazaki S."/>
            <person name="Fujita N."/>
        </authorList>
    </citation>
    <scope>NUCLEOTIDE SEQUENCE [LARGE SCALE GENOMIC DNA]</scope>
    <source>
        <strain evidence="7 8">NBRC 108223</strain>
    </source>
</reference>
<name>L7KTD3_9ACTN</name>
<organism evidence="7 8">
    <name type="scientific">Gordonia aichiensis NBRC 108223</name>
    <dbReference type="NCBI Taxonomy" id="1220583"/>
    <lineage>
        <taxon>Bacteria</taxon>
        <taxon>Bacillati</taxon>
        <taxon>Actinomycetota</taxon>
        <taxon>Actinomycetes</taxon>
        <taxon>Mycobacteriales</taxon>
        <taxon>Gordoniaceae</taxon>
        <taxon>Gordonia</taxon>
    </lineage>
</organism>
<dbReference type="GO" id="GO:0005975">
    <property type="term" value="P:carbohydrate metabolic process"/>
    <property type="evidence" value="ECO:0007669"/>
    <property type="project" value="InterPro"/>
</dbReference>
<dbReference type="PRINTS" id="PR00133">
    <property type="entry name" value="GLHYDRLASE3"/>
</dbReference>
<evidence type="ECO:0000313" key="7">
    <source>
        <dbReference type="EMBL" id="GAC51222.1"/>
    </source>
</evidence>
<dbReference type="Gene3D" id="3.40.50.1700">
    <property type="entry name" value="Glycoside hydrolase family 3 C-terminal domain"/>
    <property type="match status" value="1"/>
</dbReference>
<evidence type="ECO:0000259" key="6">
    <source>
        <dbReference type="SMART" id="SM01217"/>
    </source>
</evidence>
<dbReference type="GO" id="GO:0008422">
    <property type="term" value="F:beta-glucosidase activity"/>
    <property type="evidence" value="ECO:0007669"/>
    <property type="project" value="UniProtKB-ARBA"/>
</dbReference>
<comment type="similarity">
    <text evidence="1">Belongs to the glycosyl hydrolase 3 family.</text>
</comment>
<dbReference type="AlphaFoldDB" id="L7KTD3"/>
<feature type="domain" description="Fibronectin type III-like" evidence="6">
    <location>
        <begin position="575"/>
        <end position="645"/>
    </location>
</feature>
<feature type="region of interest" description="Disordered" evidence="5">
    <location>
        <begin position="1"/>
        <end position="51"/>
    </location>
</feature>
<comment type="function">
    <text evidence="3">Catalyzes the hydrolysis of a non-reducing terminal alpha-L-arabinopyranosidic linkage in ginsenoside Rb2 (alpha-L-arabinopyranosyl-(1-&gt;6)-alpha-D-glucopyranosyl) to release alpha-D-glucopyranosyl (Rd). It is not able to hydrolyze alpha-L-arabinofuranosyl-(1-&gt;6)-alpha-D-glucopyranosyl (Rc).</text>
</comment>
<evidence type="ECO:0000256" key="2">
    <source>
        <dbReference type="ARBA" id="ARBA00022801"/>
    </source>
</evidence>
<dbReference type="Gene3D" id="3.20.20.300">
    <property type="entry name" value="Glycoside hydrolase, family 3, N-terminal domain"/>
    <property type="match status" value="1"/>
</dbReference>
<dbReference type="InterPro" id="IPR036881">
    <property type="entry name" value="Glyco_hydro_3_C_sf"/>
</dbReference>
<dbReference type="RefSeq" id="WP_005180585.1">
    <property type="nucleotide sequence ID" value="NZ_BANR01000058.1"/>
</dbReference>
<dbReference type="FunFam" id="2.60.40.10:FF:000495">
    <property type="entry name" value="Periplasmic beta-glucosidase"/>
    <property type="match status" value="1"/>
</dbReference>
<dbReference type="InterPro" id="IPR036962">
    <property type="entry name" value="Glyco_hydro_3_N_sf"/>
</dbReference>
<dbReference type="EMBL" id="BANR01000058">
    <property type="protein sequence ID" value="GAC51222.1"/>
    <property type="molecule type" value="Genomic_DNA"/>
</dbReference>
<feature type="compositionally biased region" description="Polar residues" evidence="5">
    <location>
        <begin position="1"/>
        <end position="22"/>
    </location>
</feature>
<dbReference type="Proteomes" id="UP000010988">
    <property type="component" value="Unassembled WGS sequence"/>
</dbReference>
<dbReference type="InterPro" id="IPR026891">
    <property type="entry name" value="Fn3-like"/>
</dbReference>
<protein>
    <recommendedName>
        <fullName evidence="4">Exo-alpha-(1-&gt;6)-L-arabinopyranosidase</fullName>
    </recommendedName>
</protein>
<dbReference type="SMART" id="SM01217">
    <property type="entry name" value="Fn3_like"/>
    <property type="match status" value="1"/>
</dbReference>
<dbReference type="eggNOG" id="COG1472">
    <property type="taxonomic scope" value="Bacteria"/>
</dbReference>
<keyword evidence="8" id="KW-1185">Reference proteome</keyword>
<dbReference type="InterPro" id="IPR050288">
    <property type="entry name" value="Cellulose_deg_GH3"/>
</dbReference>
<comment type="caution">
    <text evidence="7">The sequence shown here is derived from an EMBL/GenBank/DDBJ whole genome shotgun (WGS) entry which is preliminary data.</text>
</comment>
<proteinExistence type="inferred from homology"/>
<keyword evidence="2" id="KW-0378">Hydrolase</keyword>
<dbReference type="Pfam" id="PF14310">
    <property type="entry name" value="Fn3-like"/>
    <property type="match status" value="1"/>
</dbReference>
<dbReference type="PANTHER" id="PTHR42715">
    <property type="entry name" value="BETA-GLUCOSIDASE"/>
    <property type="match status" value="1"/>
</dbReference>
<evidence type="ECO:0000313" key="8">
    <source>
        <dbReference type="Proteomes" id="UP000010988"/>
    </source>
</evidence>
<sequence>MATPSLSTAQQARLTSGKNFWQTKPEAGLPSIAMTDGPNGLRKQEGSSDALGLSQSVPATCFPPAVGLSQTWNPDLAARIGAAIGTEALARQVSVVLGPGVNLKRSPLGGRNFEYYSEDPVLSGAFGEAWVRGVQSVNVGASLKHFAANNQETDRMRVSAAIDERTLHELYLRAFEHIVRTARPWTVMCSYNRINGTHASESRELLTETLRDAWGFDGVVVSDWGAVVDRVRSVAAGLDLMMPFGGDELDNDVAAAVEDGRLNSKALSESADRMIALVERAAPHIRSENGTFDVDSHHALAREAAAQAIVLLRNDDDLLPFDSSESVAVIGAMATEPRYQGGGSSKVNATKVDIPLDEIKKHAGTDVAYAAGYTTDGDGSSQSSELISEAVTTAQAATNVVLFLGLAEHQESEGFDRTTIDLPSDQLELAQAVLAANPRTAVVLSRGGVLRVDPLLAPAILDGALLGQAGGGAIADVLFGTVNPSGKLSETIPLRLEDNPSYLNFPGEFQHVTYGEGLFIGYRWYDARTMNISYPFGHGLSYTRFDYRDLSVTTTADGLDVEVTIANVGQVDGREVVQIYTAIQKSEVSRPVRELKAFASVEVKAGEQERVTIRVPREVLAYWDVRVHGFVVEGATYRVEAGASSRDIRLHTDVEISGDEVTIPLTTNSTISEVVSVPSGKEALADLVTSSFPDLTEDDGPGLLAMIGSVPVDGLPEFTTGTVTKKALEDKLKAINSSND</sequence>
<gene>
    <name evidence="7" type="ORF">GOACH_58_00770</name>
</gene>
<dbReference type="Gene3D" id="2.60.40.10">
    <property type="entry name" value="Immunoglobulins"/>
    <property type="match status" value="1"/>
</dbReference>
<dbReference type="PANTHER" id="PTHR42715:SF10">
    <property type="entry name" value="BETA-GLUCOSIDASE"/>
    <property type="match status" value="1"/>
</dbReference>
<dbReference type="OrthoDB" id="3187421at2"/>
<dbReference type="InterPro" id="IPR013783">
    <property type="entry name" value="Ig-like_fold"/>
</dbReference>
<dbReference type="Pfam" id="PF01915">
    <property type="entry name" value="Glyco_hydro_3_C"/>
    <property type="match status" value="1"/>
</dbReference>
<evidence type="ECO:0000256" key="4">
    <source>
        <dbReference type="ARBA" id="ARBA00074219"/>
    </source>
</evidence>
<dbReference type="Pfam" id="PF00933">
    <property type="entry name" value="Glyco_hydro_3"/>
    <property type="match status" value="1"/>
</dbReference>
<evidence type="ECO:0000256" key="5">
    <source>
        <dbReference type="SAM" id="MobiDB-lite"/>
    </source>
</evidence>
<dbReference type="STRING" id="1220583.GOACH_58_00770"/>
<evidence type="ECO:0000256" key="3">
    <source>
        <dbReference type="ARBA" id="ARBA00058905"/>
    </source>
</evidence>
<accession>L7KTD3</accession>
<dbReference type="InterPro" id="IPR017853">
    <property type="entry name" value="GH"/>
</dbReference>